<keyword evidence="1" id="KW-0812">Transmembrane</keyword>
<keyword evidence="1" id="KW-1133">Transmembrane helix</keyword>
<proteinExistence type="predicted"/>
<dbReference type="EMBL" id="QOIM01000042">
    <property type="protein sequence ID" value="RCG14819.1"/>
    <property type="molecule type" value="Genomic_DNA"/>
</dbReference>
<evidence type="ECO:0000256" key="1">
    <source>
        <dbReference type="SAM" id="Phobius"/>
    </source>
</evidence>
<sequence>MDPGARAWLHSLDRFFVWACPVLAVLAVAWGVGNLVVGQPVRAAVFQFLLAVLLVVNGFSARTRRRRDRLPDERR</sequence>
<accession>A0A367EAK9</accession>
<feature type="transmembrane region" description="Helical" evidence="1">
    <location>
        <begin position="43"/>
        <end position="61"/>
    </location>
</feature>
<comment type="caution">
    <text evidence="2">The sequence shown here is derived from an EMBL/GenBank/DDBJ whole genome shotgun (WGS) entry which is preliminary data.</text>
</comment>
<gene>
    <name evidence="2" type="ORF">DQ392_27400</name>
</gene>
<keyword evidence="3" id="KW-1185">Reference proteome</keyword>
<dbReference type="AlphaFoldDB" id="A0A367EAK9"/>
<name>A0A367EAK9_9ACTN</name>
<keyword evidence="1" id="KW-0472">Membrane</keyword>
<protein>
    <submittedName>
        <fullName evidence="2">Uncharacterized protein</fullName>
    </submittedName>
</protein>
<reference evidence="2 3" key="1">
    <citation type="submission" date="2018-06" db="EMBL/GenBank/DDBJ databases">
        <title>Streptomyces reniochalinae sp. nov. and Streptomyces diacarnus sp. nov. from marine sponges.</title>
        <authorList>
            <person name="Li L."/>
        </authorList>
    </citation>
    <scope>NUCLEOTIDE SEQUENCE [LARGE SCALE GENOMIC DNA]</scope>
    <source>
        <strain evidence="2 3">LHW50302</strain>
    </source>
</reference>
<evidence type="ECO:0000313" key="3">
    <source>
        <dbReference type="Proteomes" id="UP000253507"/>
    </source>
</evidence>
<feature type="transmembrane region" description="Helical" evidence="1">
    <location>
        <begin position="15"/>
        <end position="37"/>
    </location>
</feature>
<evidence type="ECO:0000313" key="2">
    <source>
        <dbReference type="EMBL" id="RCG14819.1"/>
    </source>
</evidence>
<organism evidence="2 3">
    <name type="scientific">Streptomyces reniochalinae</name>
    <dbReference type="NCBI Taxonomy" id="2250578"/>
    <lineage>
        <taxon>Bacteria</taxon>
        <taxon>Bacillati</taxon>
        <taxon>Actinomycetota</taxon>
        <taxon>Actinomycetes</taxon>
        <taxon>Kitasatosporales</taxon>
        <taxon>Streptomycetaceae</taxon>
        <taxon>Streptomyces</taxon>
    </lineage>
</organism>
<dbReference type="Proteomes" id="UP000253507">
    <property type="component" value="Unassembled WGS sequence"/>
</dbReference>